<reference evidence="2 3" key="1">
    <citation type="journal article" date="2011" name="Stand. Genomic Sci.">
        <title>Complete genome sequence of Haliscomenobacter hydrossis type strain (O).</title>
        <authorList>
            <consortium name="US DOE Joint Genome Institute (JGI-PGF)"/>
            <person name="Daligault H."/>
            <person name="Lapidus A."/>
            <person name="Zeytun A."/>
            <person name="Nolan M."/>
            <person name="Lucas S."/>
            <person name="Del Rio T.G."/>
            <person name="Tice H."/>
            <person name="Cheng J.F."/>
            <person name="Tapia R."/>
            <person name="Han C."/>
            <person name="Goodwin L."/>
            <person name="Pitluck S."/>
            <person name="Liolios K."/>
            <person name="Pagani I."/>
            <person name="Ivanova N."/>
            <person name="Huntemann M."/>
            <person name="Mavromatis K."/>
            <person name="Mikhailova N."/>
            <person name="Pati A."/>
            <person name="Chen A."/>
            <person name="Palaniappan K."/>
            <person name="Land M."/>
            <person name="Hauser L."/>
            <person name="Brambilla E.M."/>
            <person name="Rohde M."/>
            <person name="Verbarg S."/>
            <person name="Goker M."/>
            <person name="Bristow J."/>
            <person name="Eisen J.A."/>
            <person name="Markowitz V."/>
            <person name="Hugenholtz P."/>
            <person name="Kyrpides N.C."/>
            <person name="Klenk H.P."/>
            <person name="Woyke T."/>
        </authorList>
    </citation>
    <scope>NUCLEOTIDE SEQUENCE [LARGE SCALE GENOMIC DNA]</scope>
    <source>
        <strain evidence="3">ATCC 27775 / DSM 1100 / LMG 10767 / O</strain>
        <plasmid evidence="3">Plasmid pHALHY02</plasmid>
    </source>
</reference>
<evidence type="ECO:0000313" key="3">
    <source>
        <dbReference type="Proteomes" id="UP000008461"/>
    </source>
</evidence>
<gene>
    <name evidence="2" type="ordered locus">Halhy_6700</name>
</gene>
<sequence length="500" mass="55946">MKTNSEKTSTYHEQTRFDVKWAKSKNLLAAHFLTYNTNRPLAQQLRSAHQALAEKLLYLYSVSIHYHQAYVAQLLPGTIPLPALWTNNVQLAQMLTCSERTVQNLRQRLRSAGIITHEVWHGTNCQYELFLSPQILHLQRGGDPDNQVDAFFVAPGPTVSTPQPQTLPHTVTCITVLDTNKLNKLSGAPFQQAVENETFTKLNPVGQLKNSVEKPEMLVENPPSDSVLDTFPELFSGYETTSDSDLETPPPFAAAPPNSQDTPKRRRRNLPQVIPQVPQVSKVVKSTSSAAAPKQPSSEPASTLTLPEKLPPTLTAVYAGLSPTDQLLLDRQVSRMASVASTVLYADRWICDPEHERMRIALAEYLRYAPAANYTRGANEVVERMHLVRRWIDAGLAAGQKRWVPLPAAYFDVRNRQGFVATKAWFKKHQQAKIAIKDRELLTKAVNFYLASLRPEAVIAPVEAYRRVTQSLGKRKAELVQLFHAEIQNTVPHVNSICAA</sequence>
<dbReference type="HOGENOM" id="CLU_656939_0_0_10"/>
<reference key="2">
    <citation type="submission" date="2011-04" db="EMBL/GenBank/DDBJ databases">
        <title>Complete sequence of plasmid 2 of Haliscomenobacter hydrossis DSM 1100.</title>
        <authorList>
            <consortium name="US DOE Joint Genome Institute (JGI-PGF)"/>
            <person name="Lucas S."/>
            <person name="Han J."/>
            <person name="Lapidus A."/>
            <person name="Bruce D."/>
            <person name="Goodwin L."/>
            <person name="Pitluck S."/>
            <person name="Peters L."/>
            <person name="Kyrpides N."/>
            <person name="Mavromatis K."/>
            <person name="Ivanova N."/>
            <person name="Ovchinnikova G."/>
            <person name="Pagani I."/>
            <person name="Daligault H."/>
            <person name="Detter J.C."/>
            <person name="Han C."/>
            <person name="Land M."/>
            <person name="Hauser L."/>
            <person name="Markowitz V."/>
            <person name="Cheng J.-F."/>
            <person name="Hugenholtz P."/>
            <person name="Woyke T."/>
            <person name="Wu D."/>
            <person name="Verbarg S."/>
            <person name="Frueling A."/>
            <person name="Brambilla E."/>
            <person name="Klenk H.-P."/>
            <person name="Eisen J.A."/>
        </authorList>
    </citation>
    <scope>NUCLEOTIDE SEQUENCE</scope>
    <source>
        <strain>DSM 1100</strain>
    </source>
</reference>
<dbReference type="Proteomes" id="UP000008461">
    <property type="component" value="Plasmid pHALHY02"/>
</dbReference>
<name>F4L807_HALH1</name>
<dbReference type="KEGG" id="hhy:Halhy_6700"/>
<dbReference type="OrthoDB" id="1158125at2"/>
<keyword evidence="2" id="KW-0614">Plasmid</keyword>
<feature type="compositionally biased region" description="Low complexity" evidence="1">
    <location>
        <begin position="271"/>
        <end position="294"/>
    </location>
</feature>
<accession>F4L807</accession>
<dbReference type="RefSeq" id="WP_013769032.1">
    <property type="nucleotide sequence ID" value="NC_015512.1"/>
</dbReference>
<keyword evidence="3" id="KW-1185">Reference proteome</keyword>
<evidence type="ECO:0000256" key="1">
    <source>
        <dbReference type="SAM" id="MobiDB-lite"/>
    </source>
</evidence>
<proteinExistence type="predicted"/>
<geneLocation type="plasmid" evidence="2 3">
    <name>pHALHY02</name>
</geneLocation>
<dbReference type="EMBL" id="CP002693">
    <property type="protein sequence ID" value="AEE54515.1"/>
    <property type="molecule type" value="Genomic_DNA"/>
</dbReference>
<organism evidence="2 3">
    <name type="scientific">Haliscomenobacter hydrossis (strain ATCC 27775 / DSM 1100 / LMG 10767 / O)</name>
    <dbReference type="NCBI Taxonomy" id="760192"/>
    <lineage>
        <taxon>Bacteria</taxon>
        <taxon>Pseudomonadati</taxon>
        <taxon>Bacteroidota</taxon>
        <taxon>Saprospiria</taxon>
        <taxon>Saprospirales</taxon>
        <taxon>Haliscomenobacteraceae</taxon>
        <taxon>Haliscomenobacter</taxon>
    </lineage>
</organism>
<evidence type="ECO:0000313" key="2">
    <source>
        <dbReference type="EMBL" id="AEE54515.1"/>
    </source>
</evidence>
<dbReference type="AlphaFoldDB" id="F4L807"/>
<feature type="region of interest" description="Disordered" evidence="1">
    <location>
        <begin position="236"/>
        <end position="308"/>
    </location>
</feature>
<protein>
    <submittedName>
        <fullName evidence="2">Uncharacterized protein</fullName>
    </submittedName>
</protein>